<feature type="domain" description="RecA family profile 1" evidence="10">
    <location>
        <begin position="106"/>
        <end position="277"/>
    </location>
</feature>
<dbReference type="InterPro" id="IPR011941">
    <property type="entry name" value="DNA_recomb/repair_Rad51"/>
</dbReference>
<dbReference type="Proteomes" id="UP000001876">
    <property type="component" value="Unassembled WGS sequence"/>
</dbReference>
<dbReference type="SUPFAM" id="SSF52540">
    <property type="entry name" value="P-loop containing nucleoside triphosphate hydrolases"/>
    <property type="match status" value="1"/>
</dbReference>
<evidence type="ECO:0000256" key="5">
    <source>
        <dbReference type="ARBA" id="ARBA00023125"/>
    </source>
</evidence>
<dbReference type="PANTHER" id="PTHR22942:SF39">
    <property type="entry name" value="DNA REPAIR PROTEIN RAD51 HOMOLOG 1"/>
    <property type="match status" value="1"/>
</dbReference>
<evidence type="ECO:0000256" key="2">
    <source>
        <dbReference type="ARBA" id="ARBA00007095"/>
    </source>
</evidence>
<keyword evidence="4 7" id="KW-0067">ATP-binding</keyword>
<dbReference type="Pfam" id="PF14520">
    <property type="entry name" value="HHH_5"/>
    <property type="match status" value="1"/>
</dbReference>
<dbReference type="GO" id="GO:0003697">
    <property type="term" value="F:single-stranded DNA binding"/>
    <property type="evidence" value="ECO:0007669"/>
    <property type="project" value="InterPro"/>
</dbReference>
<dbReference type="InterPro" id="IPR027417">
    <property type="entry name" value="P-loop_NTPase"/>
</dbReference>
<dbReference type="GO" id="GO:0000150">
    <property type="term" value="F:DNA strand exchange activity"/>
    <property type="evidence" value="ECO:0007669"/>
    <property type="project" value="InterPro"/>
</dbReference>
<dbReference type="GO" id="GO:0042148">
    <property type="term" value="P:DNA strand invasion"/>
    <property type="evidence" value="ECO:0007669"/>
    <property type="project" value="TreeGrafter"/>
</dbReference>
<organism evidence="13">
    <name type="scientific">Micromonas pusilla (strain CCMP1545)</name>
    <name type="common">Picoplanktonic green alga</name>
    <dbReference type="NCBI Taxonomy" id="564608"/>
    <lineage>
        <taxon>Eukaryota</taxon>
        <taxon>Viridiplantae</taxon>
        <taxon>Chlorophyta</taxon>
        <taxon>Mamiellophyceae</taxon>
        <taxon>Mamiellales</taxon>
        <taxon>Mamiellaceae</taxon>
        <taxon>Micromonas</taxon>
    </lineage>
</organism>
<dbReference type="Gene3D" id="3.40.50.300">
    <property type="entry name" value="P-loop containing nucleotide triphosphate hydrolases"/>
    <property type="match status" value="1"/>
</dbReference>
<dbReference type="GeneID" id="9683946"/>
<dbReference type="PANTHER" id="PTHR22942">
    <property type="entry name" value="RECA/RAD51/RADA DNA STRAND-PAIRING FAMILY MEMBER"/>
    <property type="match status" value="1"/>
</dbReference>
<accession>C1MTK4</accession>
<proteinExistence type="inferred from homology"/>
<feature type="region of interest" description="Disordered" evidence="9">
    <location>
        <begin position="350"/>
        <end position="411"/>
    </location>
</feature>
<keyword evidence="8" id="KW-0227">DNA damage</keyword>
<dbReference type="Gene3D" id="1.10.150.20">
    <property type="entry name" value="5' to 3' exonuclease, C-terminal subdomain"/>
    <property type="match status" value="1"/>
</dbReference>
<dbReference type="InterPro" id="IPR020587">
    <property type="entry name" value="RecA_monomer-monomer_interface"/>
</dbReference>
<name>C1MTK4_MICPC</name>
<dbReference type="eggNOG" id="KOG1433">
    <property type="taxonomic scope" value="Eukaryota"/>
</dbReference>
<evidence type="ECO:0000256" key="8">
    <source>
        <dbReference type="RuleBase" id="RU364139"/>
    </source>
</evidence>
<dbReference type="InterPro" id="IPR003593">
    <property type="entry name" value="AAA+_ATPase"/>
</dbReference>
<dbReference type="PROSITE" id="PS50163">
    <property type="entry name" value="RECA_3"/>
    <property type="match status" value="1"/>
</dbReference>
<dbReference type="GO" id="GO:0000730">
    <property type="term" value="P:DNA recombinase assembly"/>
    <property type="evidence" value="ECO:0007669"/>
    <property type="project" value="TreeGrafter"/>
</dbReference>
<evidence type="ECO:0000256" key="9">
    <source>
        <dbReference type="SAM" id="MobiDB-lite"/>
    </source>
</evidence>
<keyword evidence="5 8" id="KW-0238">DNA-binding</keyword>
<keyword evidence="8" id="KW-0234">DNA repair</keyword>
<dbReference type="InterPro" id="IPR013632">
    <property type="entry name" value="Rad51_C"/>
</dbReference>
<dbReference type="PROSITE" id="PS50162">
    <property type="entry name" value="RECA_2"/>
    <property type="match status" value="1"/>
</dbReference>
<dbReference type="GO" id="GO:1990426">
    <property type="term" value="P:mitotic recombination-dependent replication fork processing"/>
    <property type="evidence" value="ECO:0007669"/>
    <property type="project" value="InterPro"/>
</dbReference>
<comment type="subcellular location">
    <subcellularLocation>
        <location evidence="1 8">Nucleus</location>
    </subcellularLocation>
</comment>
<evidence type="ECO:0000259" key="10">
    <source>
        <dbReference type="PROSITE" id="PS50162"/>
    </source>
</evidence>
<evidence type="ECO:0000256" key="1">
    <source>
        <dbReference type="ARBA" id="ARBA00004123"/>
    </source>
</evidence>
<dbReference type="InterPro" id="IPR020588">
    <property type="entry name" value="RecA_ATP-bd"/>
</dbReference>
<dbReference type="EMBL" id="GG663739">
    <property type="protein sequence ID" value="EEH57332.1"/>
    <property type="molecule type" value="Genomic_DNA"/>
</dbReference>
<reference evidence="12 13" key="1">
    <citation type="journal article" date="2009" name="Science">
        <title>Green evolution and dynamic adaptations revealed by genomes of the marine picoeukaryotes Micromonas.</title>
        <authorList>
            <person name="Worden A.Z."/>
            <person name="Lee J.H."/>
            <person name="Mock T."/>
            <person name="Rouze P."/>
            <person name="Simmons M.P."/>
            <person name="Aerts A.L."/>
            <person name="Allen A.E."/>
            <person name="Cuvelier M.L."/>
            <person name="Derelle E."/>
            <person name="Everett M.V."/>
            <person name="Foulon E."/>
            <person name="Grimwood J."/>
            <person name="Gundlach H."/>
            <person name="Henrissat B."/>
            <person name="Napoli C."/>
            <person name="McDonald S.M."/>
            <person name="Parker M.S."/>
            <person name="Rombauts S."/>
            <person name="Salamov A."/>
            <person name="Von Dassow P."/>
            <person name="Badger J.H."/>
            <person name="Coutinho P.M."/>
            <person name="Demir E."/>
            <person name="Dubchak I."/>
            <person name="Gentemann C."/>
            <person name="Eikrem W."/>
            <person name="Gready J.E."/>
            <person name="John U."/>
            <person name="Lanier W."/>
            <person name="Lindquist E.A."/>
            <person name="Lucas S."/>
            <person name="Mayer K.F."/>
            <person name="Moreau H."/>
            <person name="Not F."/>
            <person name="Otillar R."/>
            <person name="Panaud O."/>
            <person name="Pangilinan J."/>
            <person name="Paulsen I."/>
            <person name="Piegu B."/>
            <person name="Poliakov A."/>
            <person name="Robbens S."/>
            <person name="Schmutz J."/>
            <person name="Toulza E."/>
            <person name="Wyss T."/>
            <person name="Zelensky A."/>
            <person name="Zhou K."/>
            <person name="Armbrust E.V."/>
            <person name="Bhattacharya D."/>
            <person name="Goodenough U.W."/>
            <person name="Van de Peer Y."/>
            <person name="Grigoriev I.V."/>
        </authorList>
    </citation>
    <scope>NUCLEOTIDE SEQUENCE [LARGE SCALE GENOMIC DNA]</scope>
    <source>
        <strain evidence="12 13">CCMP1545</strain>
    </source>
</reference>
<dbReference type="SMART" id="SM00382">
    <property type="entry name" value="AAA"/>
    <property type="match status" value="1"/>
</dbReference>
<dbReference type="GO" id="GO:0000794">
    <property type="term" value="C:condensed nuclear chromosome"/>
    <property type="evidence" value="ECO:0007669"/>
    <property type="project" value="TreeGrafter"/>
</dbReference>
<feature type="compositionally biased region" description="Basic and acidic residues" evidence="9">
    <location>
        <begin position="393"/>
        <end position="411"/>
    </location>
</feature>
<protein>
    <recommendedName>
        <fullName evidence="8">DNA repair protein RAD51 homolog</fullName>
    </recommendedName>
</protein>
<dbReference type="SUPFAM" id="SSF47794">
    <property type="entry name" value="Rad51 N-terminal domain-like"/>
    <property type="match status" value="1"/>
</dbReference>
<dbReference type="GO" id="GO:0003690">
    <property type="term" value="F:double-stranded DNA binding"/>
    <property type="evidence" value="ECO:0007669"/>
    <property type="project" value="InterPro"/>
</dbReference>
<dbReference type="AlphaFoldDB" id="C1MTK4"/>
<evidence type="ECO:0000313" key="12">
    <source>
        <dbReference type="EMBL" id="EEH57332.1"/>
    </source>
</evidence>
<dbReference type="GO" id="GO:0140664">
    <property type="term" value="F:ATP-dependent DNA damage sensor activity"/>
    <property type="evidence" value="ECO:0007669"/>
    <property type="project" value="InterPro"/>
</dbReference>
<gene>
    <name evidence="12" type="primary">RAD51A</name>
    <name evidence="12" type="ORF">MICPUCDRAFT_58104</name>
</gene>
<keyword evidence="8" id="KW-0233">DNA recombination</keyword>
<dbReference type="InterPro" id="IPR010995">
    <property type="entry name" value="DNA_repair_Rad51/TF_NusA_a-hlx"/>
</dbReference>
<dbReference type="STRING" id="564608.C1MTK4"/>
<dbReference type="KEGG" id="mpp:MICPUCDRAFT_58104"/>
<dbReference type="FunFam" id="3.40.50.300:FF:002052">
    <property type="entry name" value="DNA repair protein RAD51 homolog"/>
    <property type="match status" value="1"/>
</dbReference>
<dbReference type="RefSeq" id="XP_003058877.1">
    <property type="nucleotide sequence ID" value="XM_003058831.1"/>
</dbReference>
<dbReference type="OMA" id="RAYNSNH"/>
<keyword evidence="3 7" id="KW-0547">Nucleotide-binding</keyword>
<dbReference type="OrthoDB" id="10251254at2759"/>
<evidence type="ECO:0000256" key="7">
    <source>
        <dbReference type="RuleBase" id="RU003422"/>
    </source>
</evidence>
<evidence type="ECO:0000256" key="6">
    <source>
        <dbReference type="ARBA" id="ARBA00023242"/>
    </source>
</evidence>
<comment type="similarity">
    <text evidence="2 8">Belongs to the RecA family. RAD51 subfamily.</text>
</comment>
<dbReference type="GO" id="GO:0070192">
    <property type="term" value="P:chromosome organization involved in meiotic cell cycle"/>
    <property type="evidence" value="ECO:0007669"/>
    <property type="project" value="TreeGrafter"/>
</dbReference>
<dbReference type="FunFam" id="1.10.150.20:FF:000008">
    <property type="entry name" value="DNA repair protein RAD51 homolog"/>
    <property type="match status" value="1"/>
</dbReference>
<sequence>MTDMMEAPMEAPQMEGDMQEWQEGMEAAGPLPLQTLEEHGIAASDLKKLLEAGIHTVEGLAHAPKKQLKDIKGLSEMKVEKLKAAAMKVVPLGFTTASMVQAVRESTIMISTGSSKLDELLGGGFESGSLTEIYGEFRTGKTQLCHTLAVTCQLPLAQGGAEGKAMYIDTEGTFRPQRLIAIAERFGMDSAAVLDNVAYAKAHNCEHQSELLVAAAGMMAEARFGVIIVDSVTNLYRTEYEGRGELSARQMHLGKFLRQLARLADEFGVAVVVTNQVVANPDGNAMFAGANAMKPIGGNIMAHASTTRLALRKGRGENRIAKIACSPVLPESEAQFSRRWASRTRRIKRLGGTRGMGRDDERGSDATTLRARARAKAMTAGVVSTTPPALRSVVEEKTDENNENRPTHARR</sequence>
<dbReference type="GO" id="GO:0005524">
    <property type="term" value="F:ATP binding"/>
    <property type="evidence" value="ECO:0007669"/>
    <property type="project" value="UniProtKB-KW"/>
</dbReference>
<dbReference type="GO" id="GO:0006312">
    <property type="term" value="P:mitotic recombination"/>
    <property type="evidence" value="ECO:0007669"/>
    <property type="project" value="TreeGrafter"/>
</dbReference>
<keyword evidence="6 8" id="KW-0539">Nucleus</keyword>
<evidence type="ECO:0000256" key="3">
    <source>
        <dbReference type="ARBA" id="ARBA00022741"/>
    </source>
</evidence>
<comment type="function">
    <text evidence="8">Binds to single and double-stranded DNA and exhibits DNA-dependent ATPase activity. Unwinds duplex DNA. Component of the meiotic recombination pathway. Seems to play a role in mediating chromosome homology search, chromosome pairing and synapsis at early stages and probably chromosome crossing-over at later stages in meiosis. Probably is involved in the repair of meiotic double strand breaks (DBSs) and in homologous recombination.</text>
</comment>
<dbReference type="GO" id="GO:0007131">
    <property type="term" value="P:reciprocal meiotic recombination"/>
    <property type="evidence" value="ECO:0007669"/>
    <property type="project" value="TreeGrafter"/>
</dbReference>
<feature type="compositionally biased region" description="Low complexity" evidence="9">
    <location>
        <begin position="366"/>
        <end position="380"/>
    </location>
</feature>
<dbReference type="NCBIfam" id="NF003301">
    <property type="entry name" value="PRK04301.1"/>
    <property type="match status" value="1"/>
</dbReference>
<dbReference type="Pfam" id="PF08423">
    <property type="entry name" value="Rad51"/>
    <property type="match status" value="1"/>
</dbReference>
<keyword evidence="13" id="KW-1185">Reference proteome</keyword>
<feature type="domain" description="RecA family profile 2" evidence="11">
    <location>
        <begin position="284"/>
        <end position="361"/>
    </location>
</feature>
<dbReference type="NCBIfam" id="TIGR02239">
    <property type="entry name" value="recomb_RAD51"/>
    <property type="match status" value="1"/>
</dbReference>
<evidence type="ECO:0000259" key="11">
    <source>
        <dbReference type="PROSITE" id="PS50163"/>
    </source>
</evidence>
<evidence type="ECO:0000313" key="13">
    <source>
        <dbReference type="Proteomes" id="UP000001876"/>
    </source>
</evidence>
<evidence type="ECO:0000256" key="4">
    <source>
        <dbReference type="ARBA" id="ARBA00022840"/>
    </source>
</evidence>